<dbReference type="AlphaFoldDB" id="A0A3S3MPI2"/>
<dbReference type="Gene3D" id="3.30.1360.20">
    <property type="entry name" value="Transcriptional coactivator/pterin dehydratase"/>
    <property type="match status" value="1"/>
</dbReference>
<comment type="caution">
    <text evidence="5">The sequence shown here is derived from an EMBL/GenBank/DDBJ whole genome shotgun (WGS) entry which is preliminary data.</text>
</comment>
<evidence type="ECO:0000256" key="3">
    <source>
        <dbReference type="ARBA" id="ARBA00023239"/>
    </source>
</evidence>
<proteinExistence type="inferred from homology"/>
<comment type="similarity">
    <text evidence="2 4">Belongs to the pterin-4-alpha-carbinolamine dehydratase family.</text>
</comment>
<comment type="catalytic activity">
    <reaction evidence="1 4">
        <text>(4aS,6R)-4a-hydroxy-L-erythro-5,6,7,8-tetrahydrobiopterin = (6R)-L-erythro-6,7-dihydrobiopterin + H2O</text>
        <dbReference type="Rhea" id="RHEA:11920"/>
        <dbReference type="ChEBI" id="CHEBI:15377"/>
        <dbReference type="ChEBI" id="CHEBI:15642"/>
        <dbReference type="ChEBI" id="CHEBI:43120"/>
        <dbReference type="EC" id="4.2.1.96"/>
    </reaction>
</comment>
<name>A0A3S3MPI2_9RHOB</name>
<evidence type="ECO:0000313" key="6">
    <source>
        <dbReference type="Proteomes" id="UP000288071"/>
    </source>
</evidence>
<dbReference type="Proteomes" id="UP000288071">
    <property type="component" value="Unassembled WGS sequence"/>
</dbReference>
<accession>A0A3S3MPI2</accession>
<dbReference type="InterPro" id="IPR001533">
    <property type="entry name" value="Pterin_deHydtase"/>
</dbReference>
<evidence type="ECO:0000256" key="1">
    <source>
        <dbReference type="ARBA" id="ARBA00001554"/>
    </source>
</evidence>
<dbReference type="Pfam" id="PF01329">
    <property type="entry name" value="Pterin_4a"/>
    <property type="match status" value="1"/>
</dbReference>
<protein>
    <recommendedName>
        <fullName evidence="4">Putative pterin-4-alpha-carbinolamine dehydratase</fullName>
        <shortName evidence="4">PHS</shortName>
        <ecNumber evidence="4">4.2.1.96</ecNumber>
    </recommendedName>
    <alternativeName>
        <fullName evidence="4">4-alpha-hydroxy-tetrahydropterin dehydratase</fullName>
    </alternativeName>
    <alternativeName>
        <fullName evidence="4">Pterin carbinolamine dehydratase</fullName>
        <shortName evidence="4">PCD</shortName>
    </alternativeName>
</protein>
<dbReference type="EMBL" id="SAVA01000007">
    <property type="protein sequence ID" value="RWR51214.1"/>
    <property type="molecule type" value="Genomic_DNA"/>
</dbReference>
<dbReference type="HAMAP" id="MF_00434">
    <property type="entry name" value="Pterin_4_alpha"/>
    <property type="match status" value="1"/>
</dbReference>
<dbReference type="EC" id="4.2.1.96" evidence="4"/>
<evidence type="ECO:0000256" key="2">
    <source>
        <dbReference type="ARBA" id="ARBA00006472"/>
    </source>
</evidence>
<dbReference type="InterPro" id="IPR036428">
    <property type="entry name" value="PCD_sf"/>
</dbReference>
<dbReference type="SUPFAM" id="SSF55248">
    <property type="entry name" value="PCD-like"/>
    <property type="match status" value="1"/>
</dbReference>
<dbReference type="GO" id="GO:0008124">
    <property type="term" value="F:4-alpha-hydroxytetrahydrobiopterin dehydratase activity"/>
    <property type="evidence" value="ECO:0007669"/>
    <property type="project" value="UniProtKB-UniRule"/>
</dbReference>
<evidence type="ECO:0000256" key="4">
    <source>
        <dbReference type="HAMAP-Rule" id="MF_00434"/>
    </source>
</evidence>
<dbReference type="PANTHER" id="PTHR12599:SF0">
    <property type="entry name" value="PTERIN-4-ALPHA-CARBINOLAMINE DEHYDRATASE"/>
    <property type="match status" value="1"/>
</dbReference>
<gene>
    <name evidence="5" type="ORF">EOW66_13160</name>
</gene>
<dbReference type="GO" id="GO:0006729">
    <property type="term" value="P:tetrahydrobiopterin biosynthetic process"/>
    <property type="evidence" value="ECO:0007669"/>
    <property type="project" value="InterPro"/>
</dbReference>
<dbReference type="NCBIfam" id="NF002018">
    <property type="entry name" value="PRK00823.1-3"/>
    <property type="match status" value="1"/>
</dbReference>
<evidence type="ECO:0000313" key="5">
    <source>
        <dbReference type="EMBL" id="RWR51214.1"/>
    </source>
</evidence>
<reference evidence="5" key="2">
    <citation type="submission" date="2019-01" db="EMBL/GenBank/DDBJ databases">
        <authorList>
            <person name="Li Y."/>
        </authorList>
    </citation>
    <scope>NUCLEOTIDE SEQUENCE [LARGE SCALE GENOMIC DNA]</scope>
    <source>
        <strain evidence="5">CGMCC 1.12963</strain>
    </source>
</reference>
<reference evidence="5" key="1">
    <citation type="submission" date="2019-01" db="EMBL/GenBank/DDBJ databases">
        <title>Sinorhodobacter populi sp. nov. isolated from the symptomatic bark tissue of Populus euramericana canker.</title>
        <authorList>
            <person name="Xu G."/>
        </authorList>
    </citation>
    <scope>NUCLEOTIDE SEQUENCE [LARGE SCALE GENOMIC DNA]</scope>
    <source>
        <strain evidence="5">CGMCC 1.12963</strain>
    </source>
</reference>
<sequence length="129" mass="14107">MAEILTEEERAALLPALEATGWRAAPDGDALRKVWKFRSFSQAWGFMARAALEAEKMDHHPDWRNSYNVVDIRLTTHSCGGLSVLDTELANCLDAIETEAEIMLDLSRPIACLCAEKAAAAAPEPPPEG</sequence>
<organism evidence="5 6">
    <name type="scientific">Paenirhodobacter huangdaonensis</name>
    <dbReference type="NCBI Taxonomy" id="2501515"/>
    <lineage>
        <taxon>Bacteria</taxon>
        <taxon>Pseudomonadati</taxon>
        <taxon>Pseudomonadota</taxon>
        <taxon>Alphaproteobacteria</taxon>
        <taxon>Rhodobacterales</taxon>
        <taxon>Rhodobacter group</taxon>
        <taxon>Paenirhodobacter</taxon>
    </lineage>
</organism>
<dbReference type="RefSeq" id="WP_128156787.1">
    <property type="nucleotide sequence ID" value="NZ_JBHSOM010000030.1"/>
</dbReference>
<keyword evidence="6" id="KW-1185">Reference proteome</keyword>
<keyword evidence="3 4" id="KW-0456">Lyase</keyword>
<dbReference type="PANTHER" id="PTHR12599">
    <property type="entry name" value="PTERIN-4-ALPHA-CARBINOLAMINE DEHYDRATASE"/>
    <property type="match status" value="1"/>
</dbReference>
<dbReference type="CDD" id="cd00914">
    <property type="entry name" value="PCD_DCoH_subfamily_b"/>
    <property type="match status" value="1"/>
</dbReference>